<evidence type="ECO:0000256" key="5">
    <source>
        <dbReference type="ARBA" id="ARBA00010398"/>
    </source>
</evidence>
<evidence type="ECO:0000256" key="6">
    <source>
        <dbReference type="ARBA" id="ARBA00012032"/>
    </source>
</evidence>
<keyword evidence="31" id="KW-1185">Reference proteome</keyword>
<dbReference type="PROSITE" id="PS50972">
    <property type="entry name" value="PTERIN_BINDING"/>
    <property type="match status" value="1"/>
</dbReference>
<feature type="binding site" evidence="23">
    <location>
        <position position="1132"/>
    </location>
    <ligand>
        <name>S-adenosyl-L-methionine</name>
        <dbReference type="ChEBI" id="CHEBI:59789"/>
    </ligand>
</feature>
<dbReference type="InterPro" id="IPR011822">
    <property type="entry name" value="MetH"/>
</dbReference>
<dbReference type="InterPro" id="IPR037010">
    <property type="entry name" value="VitB12-dep_Met_synth_activ_sf"/>
</dbReference>
<comment type="function">
    <text evidence="18 21">Catalyzes the transfer of a methyl group from methyl-cobalamin to homocysteine, yielding enzyme-bound cob(I)alamin and methionine. Subsequently, remethylates the cofactor using methyltetrahydrofolate.</text>
</comment>
<evidence type="ECO:0000256" key="21">
    <source>
        <dbReference type="PIRNR" id="PIRNR000381"/>
    </source>
</evidence>
<dbReference type="InterPro" id="IPR036589">
    <property type="entry name" value="HCY_dom_sf"/>
</dbReference>
<dbReference type="NCBIfam" id="TIGR02082">
    <property type="entry name" value="metH"/>
    <property type="match status" value="1"/>
</dbReference>
<dbReference type="InterPro" id="IPR003759">
    <property type="entry name" value="Cbl-bd_cap"/>
</dbReference>
<evidence type="ECO:0000256" key="1">
    <source>
        <dbReference type="ARBA" id="ARBA00001700"/>
    </source>
</evidence>
<dbReference type="UniPathway" id="UPA00051">
    <property type="reaction ID" value="UER00081"/>
</dbReference>
<dbReference type="InterPro" id="IPR006158">
    <property type="entry name" value="Cobalamin-bd"/>
</dbReference>
<feature type="binding site" evidence="22 24">
    <location>
        <position position="309"/>
    </location>
    <ligand>
        <name>Zn(2+)</name>
        <dbReference type="ChEBI" id="CHEBI:29105"/>
    </ligand>
</feature>
<dbReference type="PROSITE" id="PS51337">
    <property type="entry name" value="B12_BINDING_NTER"/>
    <property type="match status" value="1"/>
</dbReference>
<evidence type="ECO:0000256" key="4">
    <source>
        <dbReference type="ARBA" id="ARBA00005178"/>
    </source>
</evidence>
<dbReference type="CDD" id="cd00740">
    <property type="entry name" value="MeTr"/>
    <property type="match status" value="1"/>
</dbReference>
<dbReference type="InterPro" id="IPR000489">
    <property type="entry name" value="Pterin-binding_dom"/>
</dbReference>
<dbReference type="NCBIfam" id="NF007024">
    <property type="entry name" value="PRK09490.1"/>
    <property type="match status" value="1"/>
</dbReference>
<keyword evidence="10 21" id="KW-0846">Cobalamin</keyword>
<comment type="cofactor">
    <cofactor evidence="2 21 24">
        <name>Zn(2+)</name>
        <dbReference type="ChEBI" id="CHEBI:29105"/>
    </cofactor>
</comment>
<comment type="catalytic activity">
    <reaction evidence="1 21">
        <text>(6S)-5-methyl-5,6,7,8-tetrahydrofolate + L-homocysteine = (6S)-5,6,7,8-tetrahydrofolate + L-methionine</text>
        <dbReference type="Rhea" id="RHEA:11172"/>
        <dbReference type="ChEBI" id="CHEBI:18608"/>
        <dbReference type="ChEBI" id="CHEBI:57453"/>
        <dbReference type="ChEBI" id="CHEBI:57844"/>
        <dbReference type="ChEBI" id="CHEBI:58199"/>
        <dbReference type="EC" id="2.1.1.13"/>
    </reaction>
</comment>
<dbReference type="Pfam" id="PF00809">
    <property type="entry name" value="Pterin_bind"/>
    <property type="match status" value="1"/>
</dbReference>
<name>A0A1G6QBM4_9BACT</name>
<dbReference type="STRING" id="1640674.SAMN05216323_105912"/>
<feature type="domain" description="B12-binding N-terminal" evidence="29">
    <location>
        <begin position="646"/>
        <end position="740"/>
    </location>
</feature>
<evidence type="ECO:0000256" key="9">
    <source>
        <dbReference type="ARBA" id="ARBA00022605"/>
    </source>
</evidence>
<dbReference type="Gene3D" id="3.10.196.10">
    <property type="entry name" value="Vitamin B12-dependent methionine synthase, activation domain"/>
    <property type="match status" value="1"/>
</dbReference>
<dbReference type="CDD" id="cd02069">
    <property type="entry name" value="methionine_synthase_B12_BD"/>
    <property type="match status" value="1"/>
</dbReference>
<evidence type="ECO:0000256" key="16">
    <source>
        <dbReference type="ARBA" id="ARBA00023167"/>
    </source>
</evidence>
<keyword evidence="11 21" id="KW-0808">Transferase</keyword>
<feature type="binding site" evidence="22 24">
    <location>
        <position position="310"/>
    </location>
    <ligand>
        <name>Zn(2+)</name>
        <dbReference type="ChEBI" id="CHEBI:29105"/>
    </ligand>
</feature>
<comment type="pathway">
    <text evidence="4 21">Amino-acid biosynthesis; L-methionine biosynthesis via de novo pathway; L-methionine from L-homocysteine (MetH route): step 1/1.</text>
</comment>
<feature type="binding site" evidence="23">
    <location>
        <position position="690"/>
    </location>
    <ligand>
        <name>methylcob(III)alamin</name>
        <dbReference type="ChEBI" id="CHEBI:28115"/>
    </ligand>
</feature>
<dbReference type="PANTHER" id="PTHR45833">
    <property type="entry name" value="METHIONINE SYNTHASE"/>
    <property type="match status" value="1"/>
</dbReference>
<evidence type="ECO:0000259" key="26">
    <source>
        <dbReference type="PROSITE" id="PS50972"/>
    </source>
</evidence>
<dbReference type="PROSITE" id="PS50974">
    <property type="entry name" value="ADOMET_ACTIVATION"/>
    <property type="match status" value="1"/>
</dbReference>
<feature type="domain" description="B12-binding" evidence="28">
    <location>
        <begin position="745"/>
        <end position="880"/>
    </location>
</feature>
<feature type="binding site" evidence="23">
    <location>
        <position position="944"/>
    </location>
    <ligand>
        <name>S-adenosyl-L-methionine</name>
        <dbReference type="ChEBI" id="CHEBI:59789"/>
    </ligand>
</feature>
<dbReference type="FunFam" id="3.20.20.330:FF:000001">
    <property type="entry name" value="Methionine synthase"/>
    <property type="match status" value="1"/>
</dbReference>
<evidence type="ECO:0000256" key="11">
    <source>
        <dbReference type="ARBA" id="ARBA00022679"/>
    </source>
</evidence>
<dbReference type="RefSeq" id="WP_092439906.1">
    <property type="nucleotide sequence ID" value="NZ_FMYP01000059.1"/>
</dbReference>
<evidence type="ECO:0000259" key="27">
    <source>
        <dbReference type="PROSITE" id="PS50974"/>
    </source>
</evidence>
<dbReference type="PROSITE" id="PS51332">
    <property type="entry name" value="B12_BINDING"/>
    <property type="match status" value="1"/>
</dbReference>
<dbReference type="Gene3D" id="3.20.20.330">
    <property type="entry name" value="Homocysteine-binding-like domain"/>
    <property type="match status" value="1"/>
</dbReference>
<dbReference type="GO" id="GO:0050667">
    <property type="term" value="P:homocysteine metabolic process"/>
    <property type="evidence" value="ECO:0007669"/>
    <property type="project" value="TreeGrafter"/>
</dbReference>
<dbReference type="Pfam" id="PF02574">
    <property type="entry name" value="S-methyl_trans"/>
    <property type="match status" value="1"/>
</dbReference>
<evidence type="ECO:0000256" key="3">
    <source>
        <dbReference type="ARBA" id="ARBA00001956"/>
    </source>
</evidence>
<keyword evidence="15 21" id="KW-0862">Zinc</keyword>
<feature type="binding site" evidence="23">
    <location>
        <position position="803"/>
    </location>
    <ligand>
        <name>methylcob(III)alamin</name>
        <dbReference type="ChEBI" id="CHEBI:28115"/>
    </ligand>
</feature>
<dbReference type="Proteomes" id="UP000199452">
    <property type="component" value="Unassembled WGS sequence"/>
</dbReference>
<evidence type="ECO:0000256" key="17">
    <source>
        <dbReference type="ARBA" id="ARBA00023285"/>
    </source>
</evidence>
<dbReference type="GO" id="GO:0008705">
    <property type="term" value="F:methionine synthase activity"/>
    <property type="evidence" value="ECO:0007669"/>
    <property type="project" value="UniProtKB-UniRule"/>
</dbReference>
<dbReference type="SUPFAM" id="SSF56507">
    <property type="entry name" value="Methionine synthase activation domain-like"/>
    <property type="match status" value="1"/>
</dbReference>
<dbReference type="GO" id="GO:0032259">
    <property type="term" value="P:methylation"/>
    <property type="evidence" value="ECO:0007669"/>
    <property type="project" value="UniProtKB-KW"/>
</dbReference>
<dbReference type="Pfam" id="PF02965">
    <property type="entry name" value="Met_synt_B12"/>
    <property type="match status" value="1"/>
</dbReference>
<evidence type="ECO:0000313" key="31">
    <source>
        <dbReference type="Proteomes" id="UP000199452"/>
    </source>
</evidence>
<dbReference type="EC" id="2.1.1.13" evidence="6 20"/>
<feature type="binding site" evidence="23">
    <location>
        <position position="859"/>
    </location>
    <ligand>
        <name>methylcob(III)alamin</name>
        <dbReference type="ChEBI" id="CHEBI:28115"/>
    </ligand>
</feature>
<dbReference type="GO" id="GO:0005829">
    <property type="term" value="C:cytosol"/>
    <property type="evidence" value="ECO:0007669"/>
    <property type="project" value="TreeGrafter"/>
</dbReference>
<evidence type="ECO:0000256" key="2">
    <source>
        <dbReference type="ARBA" id="ARBA00001947"/>
    </source>
</evidence>
<evidence type="ECO:0000256" key="12">
    <source>
        <dbReference type="ARBA" id="ARBA00022691"/>
    </source>
</evidence>
<evidence type="ECO:0000256" key="8">
    <source>
        <dbReference type="ARBA" id="ARBA00022603"/>
    </source>
</evidence>
<dbReference type="Gene3D" id="3.40.50.280">
    <property type="entry name" value="Cobalamin-binding domain"/>
    <property type="match status" value="1"/>
</dbReference>
<evidence type="ECO:0000256" key="7">
    <source>
        <dbReference type="ARBA" id="ARBA00013998"/>
    </source>
</evidence>
<dbReference type="PIRSF" id="PIRSF000381">
    <property type="entry name" value="MetH"/>
    <property type="match status" value="1"/>
</dbReference>
<evidence type="ECO:0000256" key="22">
    <source>
        <dbReference type="PIRSR" id="PIRSR000381-1"/>
    </source>
</evidence>
<dbReference type="SUPFAM" id="SSF82282">
    <property type="entry name" value="Homocysteine S-methyltransferase"/>
    <property type="match status" value="1"/>
</dbReference>
<feature type="domain" description="Pterin-binding" evidence="26">
    <location>
        <begin position="355"/>
        <end position="616"/>
    </location>
</feature>
<feature type="binding site" evidence="22 24">
    <location>
        <position position="246"/>
    </location>
    <ligand>
        <name>Zn(2+)</name>
        <dbReference type="ChEBI" id="CHEBI:29105"/>
    </ligand>
</feature>
<dbReference type="InterPro" id="IPR036594">
    <property type="entry name" value="Meth_synthase_dom"/>
</dbReference>
<dbReference type="InterPro" id="IPR033706">
    <property type="entry name" value="Met_synthase_B12-bd"/>
</dbReference>
<keyword evidence="17 21" id="KW-0170">Cobalt</keyword>
<dbReference type="InterPro" id="IPR011005">
    <property type="entry name" value="Dihydropteroate_synth-like_sf"/>
</dbReference>
<feature type="binding site" evidence="23">
    <location>
        <begin position="755"/>
        <end position="759"/>
    </location>
    <ligand>
        <name>methylcob(III)alamin</name>
        <dbReference type="ChEBI" id="CHEBI:28115"/>
    </ligand>
</feature>
<dbReference type="GO" id="GO:0046653">
    <property type="term" value="P:tetrahydrofolate metabolic process"/>
    <property type="evidence" value="ECO:0007669"/>
    <property type="project" value="TreeGrafter"/>
</dbReference>
<dbReference type="PROSITE" id="PS50970">
    <property type="entry name" value="HCY"/>
    <property type="match status" value="1"/>
</dbReference>
<evidence type="ECO:0000256" key="19">
    <source>
        <dbReference type="ARBA" id="ARBA00031040"/>
    </source>
</evidence>
<reference evidence="30 31" key="1">
    <citation type="submission" date="2016-09" db="EMBL/GenBank/DDBJ databases">
        <authorList>
            <person name="Capua I."/>
            <person name="De Benedictis P."/>
            <person name="Joannis T."/>
            <person name="Lombin L.H."/>
            <person name="Cattoli G."/>
        </authorList>
    </citation>
    <scope>NUCLEOTIDE SEQUENCE [LARGE SCALE GENOMIC DNA]</scope>
    <source>
        <strain evidence="30 31">A7P-90m</strain>
    </source>
</reference>
<evidence type="ECO:0000256" key="18">
    <source>
        <dbReference type="ARBA" id="ARBA00025552"/>
    </source>
</evidence>
<dbReference type="FunFam" id="1.10.1240.10:FF:000001">
    <property type="entry name" value="Methionine synthase"/>
    <property type="match status" value="1"/>
</dbReference>
<dbReference type="GO" id="GO:0008270">
    <property type="term" value="F:zinc ion binding"/>
    <property type="evidence" value="ECO:0007669"/>
    <property type="project" value="UniProtKB-UniRule"/>
</dbReference>
<protein>
    <recommendedName>
        <fullName evidence="7 20">Methionine synthase</fullName>
        <ecNumber evidence="6 20">2.1.1.13</ecNumber>
    </recommendedName>
    <alternativeName>
        <fullName evidence="19 21">5-methyltetrahydrofolate--homocysteine methyltransferase</fullName>
    </alternativeName>
</protein>
<dbReference type="Gene3D" id="1.10.288.10">
    <property type="entry name" value="Cobalamin-dependent Methionine Synthase, domain 2"/>
    <property type="match status" value="1"/>
</dbReference>
<gene>
    <name evidence="30" type="ORF">SAMN05216323_105912</name>
</gene>
<dbReference type="SMART" id="SM01018">
    <property type="entry name" value="B12-binding_2"/>
    <property type="match status" value="1"/>
</dbReference>
<dbReference type="SUPFAM" id="SSF52242">
    <property type="entry name" value="Cobalamin (vitamin B12)-binding domain"/>
    <property type="match status" value="1"/>
</dbReference>
<organism evidence="30 31">
    <name type="scientific">Williamwhitmania taraxaci</name>
    <dbReference type="NCBI Taxonomy" id="1640674"/>
    <lineage>
        <taxon>Bacteria</taxon>
        <taxon>Pseudomonadati</taxon>
        <taxon>Bacteroidota</taxon>
        <taxon>Bacteroidia</taxon>
        <taxon>Bacteroidales</taxon>
        <taxon>Williamwhitmaniaceae</taxon>
        <taxon>Williamwhitmania</taxon>
    </lineage>
</organism>
<dbReference type="InterPro" id="IPR003726">
    <property type="entry name" value="HCY_dom"/>
</dbReference>
<dbReference type="SUPFAM" id="SSF47644">
    <property type="entry name" value="Methionine synthase domain"/>
    <property type="match status" value="1"/>
</dbReference>
<dbReference type="InterPro" id="IPR050554">
    <property type="entry name" value="Met_Synthase/Corrinoid"/>
</dbReference>
<dbReference type="Gene3D" id="3.20.20.20">
    <property type="entry name" value="Dihydropteroate synthase-like"/>
    <property type="match status" value="1"/>
</dbReference>
<dbReference type="Pfam" id="PF02607">
    <property type="entry name" value="B12-binding_2"/>
    <property type="match status" value="1"/>
</dbReference>
<keyword evidence="16 21" id="KW-0486">Methionine biosynthesis</keyword>
<keyword evidence="14" id="KW-0677">Repeat</keyword>
<evidence type="ECO:0000259" key="28">
    <source>
        <dbReference type="PROSITE" id="PS51332"/>
    </source>
</evidence>
<evidence type="ECO:0000256" key="20">
    <source>
        <dbReference type="NCBIfam" id="TIGR02082"/>
    </source>
</evidence>
<comment type="cofactor">
    <cofactor evidence="3 21 22">
        <name>methylcob(III)alamin</name>
        <dbReference type="ChEBI" id="CHEBI:28115"/>
    </cofactor>
</comment>
<evidence type="ECO:0000256" key="13">
    <source>
        <dbReference type="ARBA" id="ARBA00022723"/>
    </source>
</evidence>
<keyword evidence="13 21" id="KW-0479">Metal-binding</keyword>
<keyword evidence="12 21" id="KW-0949">S-adenosyl-L-methionine</keyword>
<dbReference type="FunFam" id="3.40.50.280:FF:000001">
    <property type="entry name" value="Methionine synthase"/>
    <property type="match status" value="1"/>
</dbReference>
<keyword evidence="8 21" id="KW-0489">Methyltransferase</keyword>
<dbReference type="GO" id="GO:0031419">
    <property type="term" value="F:cobalamin binding"/>
    <property type="evidence" value="ECO:0007669"/>
    <property type="project" value="UniProtKB-UniRule"/>
</dbReference>
<evidence type="ECO:0000256" key="24">
    <source>
        <dbReference type="PROSITE-ProRule" id="PRU00333"/>
    </source>
</evidence>
<dbReference type="InterPro" id="IPR004223">
    <property type="entry name" value="VitB12-dep_Met_synth_activ_dom"/>
</dbReference>
<comment type="domain">
    <text evidence="21">Modular enzyme with four functionally distinct domains. The isolated Hcy-binding domain catalyzes methyl transfer from free methylcobalamin to homocysteine. The Hcy-binding domain in association with the pterin-binding domain catalyzes the methylation of cob(I)alamin by methyltetrahydrofolate and the methylation of homocysteine. The B12-binding domain binds the cofactor. The AdoMet activation domain binds S-adenosyl-L-methionine. Under aerobic conditions cob(I)alamin can be converted to inactive cob(II)alamin. Reductive methylation by S-adenosyl-L-methionine and flavodoxin regenerates methylcobalamin.</text>
</comment>
<feature type="binding site" evidence="23">
    <location>
        <begin position="1187"/>
        <end position="1188"/>
    </location>
    <ligand>
        <name>S-adenosyl-L-methionine</name>
        <dbReference type="ChEBI" id="CHEBI:59789"/>
    </ligand>
</feature>
<proteinExistence type="inferred from homology"/>
<dbReference type="PANTHER" id="PTHR45833:SF1">
    <property type="entry name" value="METHIONINE SYNTHASE"/>
    <property type="match status" value="1"/>
</dbReference>
<dbReference type="Pfam" id="PF02310">
    <property type="entry name" value="B12-binding"/>
    <property type="match status" value="1"/>
</dbReference>
<feature type="domain" description="Hcy-binding" evidence="25">
    <location>
        <begin position="4"/>
        <end position="324"/>
    </location>
</feature>
<dbReference type="InterPro" id="IPR036724">
    <property type="entry name" value="Cobalamin-bd_sf"/>
</dbReference>
<dbReference type="EMBL" id="FMYP01000059">
    <property type="protein sequence ID" value="SDC89086.1"/>
    <property type="molecule type" value="Genomic_DNA"/>
</dbReference>
<feature type="domain" description="AdoMet activation" evidence="27">
    <location>
        <begin position="894"/>
        <end position="1221"/>
    </location>
</feature>
<evidence type="ECO:0000259" key="29">
    <source>
        <dbReference type="PROSITE" id="PS51337"/>
    </source>
</evidence>
<dbReference type="SUPFAM" id="SSF51717">
    <property type="entry name" value="Dihydropteroate synthetase-like"/>
    <property type="match status" value="1"/>
</dbReference>
<evidence type="ECO:0000259" key="25">
    <source>
        <dbReference type="PROSITE" id="PS50970"/>
    </source>
</evidence>
<comment type="similarity">
    <text evidence="5">Belongs to the vitamin-B12 dependent methionine synthase family.</text>
</comment>
<accession>A0A1G6QBM4</accession>
<dbReference type="Gene3D" id="1.10.1240.10">
    <property type="entry name" value="Methionine synthase domain"/>
    <property type="match status" value="1"/>
</dbReference>
<evidence type="ECO:0000256" key="14">
    <source>
        <dbReference type="ARBA" id="ARBA00022737"/>
    </source>
</evidence>
<keyword evidence="9 21" id="KW-0028">Amino-acid biosynthesis</keyword>
<evidence type="ECO:0000256" key="23">
    <source>
        <dbReference type="PIRSR" id="PIRSR000381-2"/>
    </source>
</evidence>
<dbReference type="AlphaFoldDB" id="A0A1G6QBM4"/>
<evidence type="ECO:0000313" key="30">
    <source>
        <dbReference type="EMBL" id="SDC89086.1"/>
    </source>
</evidence>
<sequence length="1221" mass="134839">MYRNTFIYKILQERILVLDGATGTMLQRHNLKEADFRGEKFTTHPKSLKGNNDLLVLTQPEIVAGVHRAYFDAGADIVETNSFNANRISQADYGLEDWVYKINLEAAKIAKQVALEYTEKDPSKPRFVAGSMGPTNKTASLSPDVNNPAFRGVTFDELVIAYTEQAEGLIDGGADILLVETIFDTLNAKAALFAIESVYEKRNTYLPIMVSGTITDASGRTLSGQTLQAFITSVSHGPILSIGLNCALGAHQLMPYLTELSQNTNFFVSAHPNAGLPNQLGDYEETAQQMADIIEEYMKRGLINIIGGCCGSTPTHIALIAELAKKYPPRKRADVPKQTRLSGLESLELRPHINFLNIGERTNVAGSKKFARLIADGKYEEALSIALEQVEGGAQVIDVCMDDALIDGEKAMTTFLNYIAAEPDISKVPIMIDSSKFSIIEAGLKCVQGKSIVNSISLKEGEEQFIAHAKTIRKYGAAMVVMLFDEHGQAATTEHRIQVARRSYDLLTQKAGIPPEDIIIDPNILAIGTGIPEHSNYAVNFLETCRWIKENLPYVKISGGVSNLSFSFRGNNTIREAIHSVFLYHASLAGMDMGIVNPSMLVVYSEIPANLLKLTEDLVLNRRKDVTERLLVFAQNVQDEKHGTVRDDKWRKESVEKRLAHSLVKGITEFIETDTEEARIKLVSALDVIEGPLMDGMREVGDLFGSGKMFLPQVIKSARVMKMAVAILQPHIELERAQGKKGRTAGKIILATVKGDVHDIGKNIVGVVLSCNGYEVVDLGVMVPTEKIIEEAIRHNADIVGLSGLITPSLDEMVQVAKEMERQKLTIPLLIGGATTSKLHTALKIDNEYSGGVIQVKDASLATSVAGSLLNPKTKPAFMEKVKADYEKALKNYKAEKIEMISLADARKNALITDWKTYNPPKPARIGVGTYKDYPIDEIRAFIDWTFFFFAWDIAGRCPAILTDPVKGIEAQKLFDDANQLLDEIVANKTLTANGVEGLFDANSKGDSILIYEDDNRDRVIQLFPQLRNQEKKSAGEPNLCLADYIAPADSLKNDYFGAFAVTVHGADLLASHYHEKKDEYNAIMVKILADRLAEAFAELLHLKTRKEIWGYSPNQNLSMDDIIKGHYRGIRPAPGYPACPDHRGKKQIFDLLSVEEHAGISLTENLAMSPGASVAGYYFSHLESKYFNVGKIAPDQLTDYADRMNLKENEVIKFIPTYIL</sequence>
<evidence type="ECO:0000256" key="10">
    <source>
        <dbReference type="ARBA" id="ARBA00022628"/>
    </source>
</evidence>
<feature type="binding site" description="axial binding residue" evidence="22">
    <location>
        <position position="758"/>
    </location>
    <ligand>
        <name>methylcob(III)alamin</name>
        <dbReference type="ChEBI" id="CHEBI:28115"/>
    </ligand>
    <ligandPart>
        <name>Co</name>
        <dbReference type="ChEBI" id="CHEBI:27638"/>
    </ligandPart>
</feature>
<evidence type="ECO:0000256" key="15">
    <source>
        <dbReference type="ARBA" id="ARBA00022833"/>
    </source>
</evidence>
<feature type="binding site" evidence="23">
    <location>
        <position position="807"/>
    </location>
    <ligand>
        <name>methylcob(III)alamin</name>
        <dbReference type="ChEBI" id="CHEBI:28115"/>
    </ligand>
</feature>
<dbReference type="FunFam" id="3.20.20.20:FF:000002">
    <property type="entry name" value="Methionine synthase"/>
    <property type="match status" value="1"/>
</dbReference>
<dbReference type="OrthoDB" id="9803687at2"/>